<dbReference type="InterPro" id="IPR029058">
    <property type="entry name" value="AB_hydrolase_fold"/>
</dbReference>
<sequence length="259" mass="28157">MQILTTPNTLTSRTPGYRNMALQAGVLSSPGGTGAASKPALLCLHGGGTNSTIFNIQTIRLQRALSASFEFVFIDAPFEAPPGPGVMPVFEGCGPFYRWTKLGSDDMPDETKKLIADVLARRDKNFVGIIGFSQGAKLAAGVCLEQQIRASKTADVKRLGLLKFAVFLNGTSPPLTSMLTAEEKGELIRIPSVHIVGLQDPWREESSALFGDSFDKKHSKKIEFDIGHRLPTAEKDTAAIVGEISRLYRETAGRPQRYY</sequence>
<evidence type="ECO:0000256" key="1">
    <source>
        <dbReference type="ARBA" id="ARBA00005863"/>
    </source>
</evidence>
<accession>A0A8H7W320</accession>
<dbReference type="GO" id="GO:0005634">
    <property type="term" value="C:nucleus"/>
    <property type="evidence" value="ECO:0007669"/>
    <property type="project" value="TreeGrafter"/>
</dbReference>
<dbReference type="Pfam" id="PF03959">
    <property type="entry name" value="FSH1"/>
    <property type="match status" value="1"/>
</dbReference>
<keyword evidence="5" id="KW-1185">Reference proteome</keyword>
<proteinExistence type="inferred from homology"/>
<dbReference type="SUPFAM" id="SSF53474">
    <property type="entry name" value="alpha/beta-Hydrolases"/>
    <property type="match status" value="1"/>
</dbReference>
<evidence type="ECO:0000259" key="3">
    <source>
        <dbReference type="Pfam" id="PF03959"/>
    </source>
</evidence>
<dbReference type="Gene3D" id="3.40.50.1820">
    <property type="entry name" value="alpha/beta hydrolase"/>
    <property type="match status" value="1"/>
</dbReference>
<dbReference type="AlphaFoldDB" id="A0A8H7W320"/>
<dbReference type="InterPro" id="IPR005645">
    <property type="entry name" value="FSH-like_dom"/>
</dbReference>
<gene>
    <name evidence="4" type="ORF">IFR04_010934</name>
</gene>
<dbReference type="Proteomes" id="UP000664132">
    <property type="component" value="Unassembled WGS sequence"/>
</dbReference>
<name>A0A8H7W320_9HELO</name>
<dbReference type="GO" id="GO:0005737">
    <property type="term" value="C:cytoplasm"/>
    <property type="evidence" value="ECO:0007669"/>
    <property type="project" value="TreeGrafter"/>
</dbReference>
<keyword evidence="2" id="KW-0378">Hydrolase</keyword>
<feature type="domain" description="Serine hydrolase" evidence="3">
    <location>
        <begin position="37"/>
        <end position="238"/>
    </location>
</feature>
<protein>
    <recommendedName>
        <fullName evidence="3">Serine hydrolase domain-containing protein</fullName>
    </recommendedName>
</protein>
<comment type="similarity">
    <text evidence="1">Belongs to the LovG family.</text>
</comment>
<dbReference type="PANTHER" id="PTHR48070:SF3">
    <property type="entry name" value="ESTERASE DBAE-RELATED"/>
    <property type="match status" value="1"/>
</dbReference>
<dbReference type="GO" id="GO:0016787">
    <property type="term" value="F:hydrolase activity"/>
    <property type="evidence" value="ECO:0007669"/>
    <property type="project" value="UniProtKB-KW"/>
</dbReference>
<dbReference type="OrthoDB" id="414698at2759"/>
<reference evidence="4" key="1">
    <citation type="submission" date="2021-02" db="EMBL/GenBank/DDBJ databases">
        <title>Genome sequence Cadophora malorum strain M34.</title>
        <authorList>
            <person name="Stefanovic E."/>
            <person name="Vu D."/>
            <person name="Scully C."/>
            <person name="Dijksterhuis J."/>
            <person name="Roader J."/>
            <person name="Houbraken J."/>
        </authorList>
    </citation>
    <scope>NUCLEOTIDE SEQUENCE</scope>
    <source>
        <strain evidence="4">M34</strain>
    </source>
</reference>
<comment type="caution">
    <text evidence="4">The sequence shown here is derived from an EMBL/GenBank/DDBJ whole genome shotgun (WGS) entry which is preliminary data.</text>
</comment>
<dbReference type="EMBL" id="JAFJYH010000203">
    <property type="protein sequence ID" value="KAG4415916.1"/>
    <property type="molecule type" value="Genomic_DNA"/>
</dbReference>
<dbReference type="PANTHER" id="PTHR48070">
    <property type="entry name" value="ESTERASE OVCA2"/>
    <property type="match status" value="1"/>
</dbReference>
<organism evidence="4 5">
    <name type="scientific">Cadophora malorum</name>
    <dbReference type="NCBI Taxonomy" id="108018"/>
    <lineage>
        <taxon>Eukaryota</taxon>
        <taxon>Fungi</taxon>
        <taxon>Dikarya</taxon>
        <taxon>Ascomycota</taxon>
        <taxon>Pezizomycotina</taxon>
        <taxon>Leotiomycetes</taxon>
        <taxon>Helotiales</taxon>
        <taxon>Ploettnerulaceae</taxon>
        <taxon>Cadophora</taxon>
    </lineage>
</organism>
<evidence type="ECO:0000313" key="4">
    <source>
        <dbReference type="EMBL" id="KAG4415916.1"/>
    </source>
</evidence>
<evidence type="ECO:0000313" key="5">
    <source>
        <dbReference type="Proteomes" id="UP000664132"/>
    </source>
</evidence>
<evidence type="ECO:0000256" key="2">
    <source>
        <dbReference type="ARBA" id="ARBA00022801"/>
    </source>
</evidence>
<dbReference type="GO" id="GO:0044550">
    <property type="term" value="P:secondary metabolite biosynthetic process"/>
    <property type="evidence" value="ECO:0007669"/>
    <property type="project" value="TreeGrafter"/>
</dbReference>
<dbReference type="InterPro" id="IPR050593">
    <property type="entry name" value="LovG"/>
</dbReference>